<evidence type="ECO:0000313" key="6">
    <source>
        <dbReference type="Proteomes" id="UP000663829"/>
    </source>
</evidence>
<dbReference type="PANTHER" id="PTHR33887:SF5">
    <property type="entry name" value="PB1 DOMAIN-CONTAINING PROTEIN"/>
    <property type="match status" value="1"/>
</dbReference>
<dbReference type="Proteomes" id="UP000682733">
    <property type="component" value="Unassembled WGS sequence"/>
</dbReference>
<evidence type="ECO:0000313" key="4">
    <source>
        <dbReference type="EMBL" id="CAF3718450.1"/>
    </source>
</evidence>
<accession>A0A814RHP2</accession>
<protein>
    <submittedName>
        <fullName evidence="3">Uncharacterized protein</fullName>
    </submittedName>
</protein>
<evidence type="ECO:0000256" key="1">
    <source>
        <dbReference type="SAM" id="MobiDB-lite"/>
    </source>
</evidence>
<keyword evidence="6" id="KW-1185">Reference proteome</keyword>
<name>A0A814RHP2_9BILA</name>
<proteinExistence type="predicted"/>
<dbReference type="Pfam" id="PF15874">
    <property type="entry name" value="Il2rg"/>
    <property type="match status" value="1"/>
</dbReference>
<organism evidence="3 6">
    <name type="scientific">Didymodactylos carnosus</name>
    <dbReference type="NCBI Taxonomy" id="1234261"/>
    <lineage>
        <taxon>Eukaryota</taxon>
        <taxon>Metazoa</taxon>
        <taxon>Spiralia</taxon>
        <taxon>Gnathifera</taxon>
        <taxon>Rotifera</taxon>
        <taxon>Eurotatoria</taxon>
        <taxon>Bdelloidea</taxon>
        <taxon>Philodinida</taxon>
        <taxon>Philodinidae</taxon>
        <taxon>Didymodactylos</taxon>
    </lineage>
</organism>
<feature type="compositionally biased region" description="Basic residues" evidence="1">
    <location>
        <begin position="167"/>
        <end position="181"/>
    </location>
</feature>
<feature type="region of interest" description="Disordered" evidence="1">
    <location>
        <begin position="150"/>
        <end position="181"/>
    </location>
</feature>
<reference evidence="3" key="1">
    <citation type="submission" date="2021-02" db="EMBL/GenBank/DDBJ databases">
        <authorList>
            <person name="Nowell W R."/>
        </authorList>
    </citation>
    <scope>NUCLEOTIDE SEQUENCE</scope>
</reference>
<dbReference type="EMBL" id="CAJNOQ010006388">
    <property type="protein sequence ID" value="CAF1133358.1"/>
    <property type="molecule type" value="Genomic_DNA"/>
</dbReference>
<dbReference type="Proteomes" id="UP000681722">
    <property type="component" value="Unassembled WGS sequence"/>
</dbReference>
<dbReference type="EMBL" id="CAJOBA010004624">
    <property type="protein sequence ID" value="CAF3718450.1"/>
    <property type="molecule type" value="Genomic_DNA"/>
</dbReference>
<dbReference type="Proteomes" id="UP000677228">
    <property type="component" value="Unassembled WGS sequence"/>
</dbReference>
<evidence type="ECO:0000313" key="5">
    <source>
        <dbReference type="EMBL" id="CAF3897166.1"/>
    </source>
</evidence>
<feature type="compositionally biased region" description="Low complexity" evidence="1">
    <location>
        <begin position="150"/>
        <end position="159"/>
    </location>
</feature>
<dbReference type="EMBL" id="CAJOBC010006388">
    <property type="protein sequence ID" value="CAF3897166.1"/>
    <property type="molecule type" value="Genomic_DNA"/>
</dbReference>
<dbReference type="PANTHER" id="PTHR33887">
    <property type="entry name" value="PB1 DOMAIN-CONTAINING PROTEIN"/>
    <property type="match status" value="1"/>
</dbReference>
<comment type="caution">
    <text evidence="3">The sequence shown here is derived from an EMBL/GenBank/DDBJ whole genome shotgun (WGS) entry which is preliminary data.</text>
</comment>
<dbReference type="OrthoDB" id="2109241at2759"/>
<dbReference type="AlphaFoldDB" id="A0A814RHP2"/>
<gene>
    <name evidence="3" type="ORF">GPM918_LOCUS20314</name>
    <name evidence="2" type="ORF">OVA965_LOCUS11771</name>
    <name evidence="5" type="ORF">SRO942_LOCUS20311</name>
    <name evidence="4" type="ORF">TMI583_LOCUS11775</name>
</gene>
<dbReference type="Proteomes" id="UP000663829">
    <property type="component" value="Unassembled WGS sequence"/>
</dbReference>
<evidence type="ECO:0000313" key="3">
    <source>
        <dbReference type="EMBL" id="CAF1133358.1"/>
    </source>
</evidence>
<sequence length="181" mass="20947">MLIIVLYGDNQRAIFNPDCKTINLISSIRKNCRCDRNICVDLCDLTGDLRHISESAEQEYASALFKDREKLVLIRIEKQNDQTLLYTPLLKDENTITNEFLSHLYSRDRNKVTESYTNKQIRPILNTSKQSNNQTTKSSLQSRRSYISNNQVQQNQSGNLTVQHTSPTRRKSATKTQLHLK</sequence>
<evidence type="ECO:0000313" key="2">
    <source>
        <dbReference type="EMBL" id="CAF0943677.1"/>
    </source>
</evidence>
<dbReference type="EMBL" id="CAJNOK010004619">
    <property type="protein sequence ID" value="CAF0943677.1"/>
    <property type="molecule type" value="Genomic_DNA"/>
</dbReference>
<dbReference type="InterPro" id="IPR039471">
    <property type="entry name" value="CXorf65-like"/>
</dbReference>